<keyword evidence="3" id="KW-0853">WD repeat</keyword>
<accession>A0A316U5F8</accession>
<dbReference type="InterPro" id="IPR015943">
    <property type="entry name" value="WD40/YVTN_repeat-like_dom_sf"/>
</dbReference>
<name>A0A316U5F8_9BASI</name>
<dbReference type="AlphaFoldDB" id="A0A316U5F8"/>
<evidence type="ECO:0000313" key="7">
    <source>
        <dbReference type="EMBL" id="PWN20074.1"/>
    </source>
</evidence>
<evidence type="ECO:0000256" key="3">
    <source>
        <dbReference type="ARBA" id="ARBA00022574"/>
    </source>
</evidence>
<evidence type="ECO:0000256" key="6">
    <source>
        <dbReference type="SAM" id="MobiDB-lite"/>
    </source>
</evidence>
<dbReference type="Gene3D" id="2.130.10.10">
    <property type="entry name" value="YVTN repeat-like/Quinoprotein amine dehydrogenase"/>
    <property type="match status" value="2"/>
</dbReference>
<dbReference type="EMBL" id="KZ819329">
    <property type="protein sequence ID" value="PWN20074.1"/>
    <property type="molecule type" value="Genomic_DNA"/>
</dbReference>
<keyword evidence="5" id="KW-0175">Coiled coil</keyword>
<feature type="region of interest" description="Disordered" evidence="6">
    <location>
        <begin position="24"/>
        <end position="164"/>
    </location>
</feature>
<organism evidence="7 8">
    <name type="scientific">Pseudomicrostroma glucosiphilum</name>
    <dbReference type="NCBI Taxonomy" id="1684307"/>
    <lineage>
        <taxon>Eukaryota</taxon>
        <taxon>Fungi</taxon>
        <taxon>Dikarya</taxon>
        <taxon>Basidiomycota</taxon>
        <taxon>Ustilaginomycotina</taxon>
        <taxon>Exobasidiomycetes</taxon>
        <taxon>Microstromatales</taxon>
        <taxon>Microstromatales incertae sedis</taxon>
        <taxon>Pseudomicrostroma</taxon>
    </lineage>
</organism>
<keyword evidence="2" id="KW-0963">Cytoplasm</keyword>
<feature type="compositionally biased region" description="Low complexity" evidence="6">
    <location>
        <begin position="38"/>
        <end position="58"/>
    </location>
</feature>
<dbReference type="RefSeq" id="XP_025347234.1">
    <property type="nucleotide sequence ID" value="XM_025495015.1"/>
</dbReference>
<dbReference type="GeneID" id="37016749"/>
<proteinExistence type="predicted"/>
<dbReference type="GO" id="GO:0045503">
    <property type="term" value="F:dynein light chain binding"/>
    <property type="evidence" value="ECO:0007669"/>
    <property type="project" value="TreeGrafter"/>
</dbReference>
<comment type="subcellular location">
    <subcellularLocation>
        <location evidence="1">Cytoplasm</location>
    </subcellularLocation>
</comment>
<dbReference type="Proteomes" id="UP000245942">
    <property type="component" value="Unassembled WGS sequence"/>
</dbReference>
<feature type="compositionally biased region" description="Low complexity" evidence="6">
    <location>
        <begin position="202"/>
        <end position="212"/>
    </location>
</feature>
<dbReference type="SMART" id="SM00320">
    <property type="entry name" value="WD40"/>
    <property type="match status" value="6"/>
</dbReference>
<keyword evidence="8" id="KW-1185">Reference proteome</keyword>
<dbReference type="Pfam" id="PF00400">
    <property type="entry name" value="WD40"/>
    <property type="match status" value="1"/>
</dbReference>
<dbReference type="InterPro" id="IPR001680">
    <property type="entry name" value="WD40_rpt"/>
</dbReference>
<evidence type="ECO:0000256" key="4">
    <source>
        <dbReference type="ARBA" id="ARBA00022737"/>
    </source>
</evidence>
<dbReference type="PANTHER" id="PTHR12442">
    <property type="entry name" value="DYNEIN INTERMEDIATE CHAIN"/>
    <property type="match status" value="1"/>
</dbReference>
<evidence type="ECO:0000313" key="8">
    <source>
        <dbReference type="Proteomes" id="UP000245942"/>
    </source>
</evidence>
<dbReference type="GO" id="GO:0005868">
    <property type="term" value="C:cytoplasmic dynein complex"/>
    <property type="evidence" value="ECO:0007669"/>
    <property type="project" value="TreeGrafter"/>
</dbReference>
<protein>
    <submittedName>
        <fullName evidence="7">WD40 repeat-like protein</fullName>
    </submittedName>
</protein>
<dbReference type="SUPFAM" id="SSF50978">
    <property type="entry name" value="WD40 repeat-like"/>
    <property type="match status" value="1"/>
</dbReference>
<feature type="region of interest" description="Disordered" evidence="6">
    <location>
        <begin position="187"/>
        <end position="212"/>
    </location>
</feature>
<dbReference type="GO" id="GO:0010970">
    <property type="term" value="P:transport along microtubule"/>
    <property type="evidence" value="ECO:0007669"/>
    <property type="project" value="TreeGrafter"/>
</dbReference>
<dbReference type="GO" id="GO:0045504">
    <property type="term" value="F:dynein heavy chain binding"/>
    <property type="evidence" value="ECO:0007669"/>
    <property type="project" value="TreeGrafter"/>
</dbReference>
<feature type="compositionally biased region" description="Basic and acidic residues" evidence="6">
    <location>
        <begin position="24"/>
        <end position="34"/>
    </location>
</feature>
<feature type="region of interest" description="Disordered" evidence="6">
    <location>
        <begin position="567"/>
        <end position="601"/>
    </location>
</feature>
<dbReference type="InterPro" id="IPR050687">
    <property type="entry name" value="Dynein_IC"/>
</dbReference>
<evidence type="ECO:0000256" key="2">
    <source>
        <dbReference type="ARBA" id="ARBA00022490"/>
    </source>
</evidence>
<feature type="compositionally biased region" description="Gly residues" evidence="6">
    <location>
        <begin position="730"/>
        <end position="740"/>
    </location>
</feature>
<gene>
    <name evidence="7" type="ORF">BCV69DRAFT_313272</name>
</gene>
<dbReference type="InterPro" id="IPR036322">
    <property type="entry name" value="WD40_repeat_dom_sf"/>
</dbReference>
<keyword evidence="4" id="KW-0677">Repeat</keyword>
<dbReference type="STRING" id="1684307.A0A316U5F8"/>
<evidence type="ECO:0000256" key="1">
    <source>
        <dbReference type="ARBA" id="ARBA00004496"/>
    </source>
</evidence>
<dbReference type="PANTHER" id="PTHR12442:SF22">
    <property type="entry name" value="CYTOPLASMIC DYNEIN 1 INTERMEDIATE CHAIN-RELATED"/>
    <property type="match status" value="1"/>
</dbReference>
<evidence type="ECO:0000256" key="5">
    <source>
        <dbReference type="SAM" id="Coils"/>
    </source>
</evidence>
<dbReference type="GO" id="GO:0005737">
    <property type="term" value="C:cytoplasm"/>
    <property type="evidence" value="ECO:0007669"/>
    <property type="project" value="UniProtKB-SubCell"/>
</dbReference>
<dbReference type="OrthoDB" id="366230at2759"/>
<reference evidence="7 8" key="1">
    <citation type="journal article" date="2018" name="Mol. Biol. Evol.">
        <title>Broad Genomic Sampling Reveals a Smut Pathogenic Ancestry of the Fungal Clade Ustilaginomycotina.</title>
        <authorList>
            <person name="Kijpornyongpan T."/>
            <person name="Mondo S.J."/>
            <person name="Barry K."/>
            <person name="Sandor L."/>
            <person name="Lee J."/>
            <person name="Lipzen A."/>
            <person name="Pangilinan J."/>
            <person name="LaButti K."/>
            <person name="Hainaut M."/>
            <person name="Henrissat B."/>
            <person name="Grigoriev I.V."/>
            <person name="Spatafora J.W."/>
            <person name="Aime M.C."/>
        </authorList>
    </citation>
    <scope>NUCLEOTIDE SEQUENCE [LARGE SCALE GENOMIC DNA]</scope>
    <source>
        <strain evidence="7 8">MCA 4718</strain>
    </source>
</reference>
<feature type="coiled-coil region" evidence="5">
    <location>
        <begin position="217"/>
        <end position="254"/>
    </location>
</feature>
<feature type="region of interest" description="Disordered" evidence="6">
    <location>
        <begin position="716"/>
        <end position="740"/>
    </location>
</feature>
<sequence length="740" mass="78931">MSATPGGDARRKAEIEAKRAKLAELRRQREERSGRLQSGRTATSSAGAAAGPSSEPSAILTGGTSARKDLDDLVANLVGSPSTPSGPRSARPSMLPQIGSSYSSPRKSVAAGPGIGSGSEFGGSDSVMGPGTTLVSKNEGEGEAAGPSGQSSIRGLPDLVDEETELFEYPQKERVYYTKEVQTMSTWTDEAGQDGTDVGPGTESSTSAVSAATEAAIRRKILEEQELERERQAQESLKRQEEELERQLQEELRILSPEEAKAIFGTTDFSDFVESSSKIVERALTDAYDYLKDYTIVGSAADVSEGRDIKQMRCFWDEKLCKGRSITGLDWSSKHPELVVASYSRSEQGGDSPDGLVLVWNIHLLDRPEFIFEAQTDVLSAVFSPFHPNLVIGGTYSGQILIWDTRAKQLPVLKTPLGAAGHTHPVYNIQVVGTQNANHLITASTDGLVCTWMLDMLAQPQESLDLLNSNQPKTDEVAVTCLDFPVQETTQFWVGTEEGNIYLASRFDRAGSKAGLQLGEIYKGHAAPITGIDFHKASALQGSADFSDLFLSSSMDWTAKLWRIKSSNSSSNGTGSGRSVSSSLPSGTSTRLGLNSSSVSSSSSEIVPLLSFEETSDYVMDAKWHRTSPSLFALADASGQVHLYNLLRDSERPLVSSSLSSQGLNKLSFDRGAAGKYLAVGGVDGRVHVLEIASVVGSVFGSVEKDAQEMQRLLSASTRSGSGVGNASVRGGGTNGVLGL</sequence>